<dbReference type="Proteomes" id="UP000266841">
    <property type="component" value="Unassembled WGS sequence"/>
</dbReference>
<evidence type="ECO:0000313" key="2">
    <source>
        <dbReference type="EMBL" id="EJK66685.1"/>
    </source>
</evidence>
<gene>
    <name evidence="2" type="ORF">THAOC_12369</name>
</gene>
<proteinExistence type="predicted"/>
<sequence>MDLDWSGNAPPPNCKKHLPPPKAILDNSATVLSGLDANWRPHVGRGASQPCHTRNTFDLIGGPVPLLNPESVEPKEWQTEAQAMSTEKTKTDQLTQMGRARLIRGKQTTAPAFLDVRPFDDNVAERLRGENPYRLSAAAAGADVQRKHDYSSGCSSAAASPSAFGGTTFVPRLRRDRAEQGAERTCIQLSVDAPAALFGSELTEIYTVPEGSSLLKLFEFPHKISTYLNSAELAMAHDDQGEAAAAAGAEIRTHLGALLAAAARQRREGRAAAAQADARAKRGDVVAKIEPRRGTFWPRWRRYNGPGSESSRRNGIVPALPRPSCRAAGGLRRPPESRAFPTSKLTIYLDDASSFERSQRTLDIDYSMMRGRIGDAKTSAPISGIRGRGPYPSRWHRQIPSSSNGC</sequence>
<feature type="region of interest" description="Disordered" evidence="1">
    <location>
        <begin position="1"/>
        <end position="20"/>
    </location>
</feature>
<feature type="region of interest" description="Disordered" evidence="1">
    <location>
        <begin position="377"/>
        <end position="406"/>
    </location>
</feature>
<dbReference type="EMBL" id="AGNL01014496">
    <property type="protein sequence ID" value="EJK66685.1"/>
    <property type="molecule type" value="Genomic_DNA"/>
</dbReference>
<reference evidence="2 3" key="1">
    <citation type="journal article" date="2012" name="Genome Biol.">
        <title>Genome and low-iron response of an oceanic diatom adapted to chronic iron limitation.</title>
        <authorList>
            <person name="Lommer M."/>
            <person name="Specht M."/>
            <person name="Roy A.S."/>
            <person name="Kraemer L."/>
            <person name="Andreson R."/>
            <person name="Gutowska M.A."/>
            <person name="Wolf J."/>
            <person name="Bergner S.V."/>
            <person name="Schilhabel M.B."/>
            <person name="Klostermeier U.C."/>
            <person name="Beiko R.G."/>
            <person name="Rosenstiel P."/>
            <person name="Hippler M."/>
            <person name="Laroche J."/>
        </authorList>
    </citation>
    <scope>NUCLEOTIDE SEQUENCE [LARGE SCALE GENOMIC DNA]</scope>
    <source>
        <strain evidence="2 3">CCMP1005</strain>
    </source>
</reference>
<accession>K0SMY3</accession>
<evidence type="ECO:0000256" key="1">
    <source>
        <dbReference type="SAM" id="MobiDB-lite"/>
    </source>
</evidence>
<dbReference type="AlphaFoldDB" id="K0SMY3"/>
<protein>
    <submittedName>
        <fullName evidence="2">Uncharacterized protein</fullName>
    </submittedName>
</protein>
<feature type="region of interest" description="Disordered" evidence="1">
    <location>
        <begin position="306"/>
        <end position="337"/>
    </location>
</feature>
<comment type="caution">
    <text evidence="2">The sequence shown here is derived from an EMBL/GenBank/DDBJ whole genome shotgun (WGS) entry which is preliminary data.</text>
</comment>
<evidence type="ECO:0000313" key="3">
    <source>
        <dbReference type="Proteomes" id="UP000266841"/>
    </source>
</evidence>
<keyword evidence="3" id="KW-1185">Reference proteome</keyword>
<organism evidence="2 3">
    <name type="scientific">Thalassiosira oceanica</name>
    <name type="common">Marine diatom</name>
    <dbReference type="NCBI Taxonomy" id="159749"/>
    <lineage>
        <taxon>Eukaryota</taxon>
        <taxon>Sar</taxon>
        <taxon>Stramenopiles</taxon>
        <taxon>Ochrophyta</taxon>
        <taxon>Bacillariophyta</taxon>
        <taxon>Coscinodiscophyceae</taxon>
        <taxon>Thalassiosirophycidae</taxon>
        <taxon>Thalassiosirales</taxon>
        <taxon>Thalassiosiraceae</taxon>
        <taxon>Thalassiosira</taxon>
    </lineage>
</organism>
<name>K0SMY3_THAOC</name>